<evidence type="ECO:0000313" key="3">
    <source>
        <dbReference type="Proteomes" id="UP001158576"/>
    </source>
</evidence>
<feature type="compositionally biased region" description="Basic and acidic residues" evidence="1">
    <location>
        <begin position="205"/>
        <end position="231"/>
    </location>
</feature>
<name>A0ABN7SML9_OIKDI</name>
<feature type="region of interest" description="Disordered" evidence="1">
    <location>
        <begin position="258"/>
        <end position="298"/>
    </location>
</feature>
<accession>A0ABN7SML9</accession>
<protein>
    <submittedName>
        <fullName evidence="2">Oidioi.mRNA.OKI2018_I69.YSR.g17175.t1.cds</fullName>
    </submittedName>
</protein>
<feature type="compositionally biased region" description="Basic and acidic residues" evidence="1">
    <location>
        <begin position="179"/>
        <end position="195"/>
    </location>
</feature>
<sequence length="298" mass="33572">MKTALGSDDLTIISIKKSVLRGGHYRDLNEFISISKDQDGCQDIANENVAITDFARELKRNLSHNLGQANLKQLALFYSGALQDYLAAGEDKKVKTQNVDGRKLNRSLAEEESPIISRTAVALALTHCDDRTLTKIEREYRSQSGKTKSPEDLPLDLTKFLSIATLEAAKTSKKSVGVRKVESEPKSEVTEEVKFIKSKQGKKGKKDDKKKGEGQNVQKREDERSQNEPEKPPCPYFNTVVFHTEGCRCRNKYITSERKHFDGKARQEKRDERKGESLKQVTESSSVYSALKLSEDDL</sequence>
<proteinExistence type="predicted"/>
<feature type="compositionally biased region" description="Basic and acidic residues" evidence="1">
    <location>
        <begin position="258"/>
        <end position="277"/>
    </location>
</feature>
<dbReference type="EMBL" id="OU015570">
    <property type="protein sequence ID" value="CAG5101525.1"/>
    <property type="molecule type" value="Genomic_DNA"/>
</dbReference>
<reference evidence="2 3" key="1">
    <citation type="submission" date="2021-04" db="EMBL/GenBank/DDBJ databases">
        <authorList>
            <person name="Bliznina A."/>
        </authorList>
    </citation>
    <scope>NUCLEOTIDE SEQUENCE [LARGE SCALE GENOMIC DNA]</scope>
</reference>
<evidence type="ECO:0000256" key="1">
    <source>
        <dbReference type="SAM" id="MobiDB-lite"/>
    </source>
</evidence>
<feature type="compositionally biased region" description="Polar residues" evidence="1">
    <location>
        <begin position="279"/>
        <end position="288"/>
    </location>
</feature>
<gene>
    <name evidence="2" type="ORF">OKIOD_LOCUS8733</name>
</gene>
<dbReference type="Proteomes" id="UP001158576">
    <property type="component" value="Chromosome YSR"/>
</dbReference>
<feature type="region of interest" description="Disordered" evidence="1">
    <location>
        <begin position="174"/>
        <end position="237"/>
    </location>
</feature>
<keyword evidence="3" id="KW-1185">Reference proteome</keyword>
<evidence type="ECO:0000313" key="2">
    <source>
        <dbReference type="EMBL" id="CAG5101525.1"/>
    </source>
</evidence>
<organism evidence="2 3">
    <name type="scientific">Oikopleura dioica</name>
    <name type="common">Tunicate</name>
    <dbReference type="NCBI Taxonomy" id="34765"/>
    <lineage>
        <taxon>Eukaryota</taxon>
        <taxon>Metazoa</taxon>
        <taxon>Chordata</taxon>
        <taxon>Tunicata</taxon>
        <taxon>Appendicularia</taxon>
        <taxon>Copelata</taxon>
        <taxon>Oikopleuridae</taxon>
        <taxon>Oikopleura</taxon>
    </lineage>
</organism>